<keyword evidence="4" id="KW-1185">Reference proteome</keyword>
<keyword evidence="1" id="KW-1133">Transmembrane helix</keyword>
<protein>
    <submittedName>
        <fullName evidence="3">Protein CBR-SRX-20</fullName>
    </submittedName>
</protein>
<dbReference type="PANTHER" id="PTHR23017">
    <property type="entry name" value="SERPENTINE RECEPTOR, CLASS X"/>
    <property type="match status" value="1"/>
</dbReference>
<organism evidence="3 4">
    <name type="scientific">Caenorhabditis briggsae</name>
    <dbReference type="NCBI Taxonomy" id="6238"/>
    <lineage>
        <taxon>Eukaryota</taxon>
        <taxon>Metazoa</taxon>
        <taxon>Ecdysozoa</taxon>
        <taxon>Nematoda</taxon>
        <taxon>Chromadorea</taxon>
        <taxon>Rhabditida</taxon>
        <taxon>Rhabditina</taxon>
        <taxon>Rhabditomorpha</taxon>
        <taxon>Rhabditoidea</taxon>
        <taxon>Rhabditidae</taxon>
        <taxon>Peloderinae</taxon>
        <taxon>Caenorhabditis</taxon>
    </lineage>
</organism>
<dbReference type="InterPro" id="IPR019430">
    <property type="entry name" value="7TM_GPCR_serpentine_rcpt_Srx"/>
</dbReference>
<dbReference type="Gene3D" id="1.20.1070.10">
    <property type="entry name" value="Rhodopsin 7-helix transmembrane proteins"/>
    <property type="match status" value="1"/>
</dbReference>
<accession>A8X1U1</accession>
<dbReference type="Proteomes" id="UP000008549">
    <property type="component" value="Unassembled WGS sequence"/>
</dbReference>
<reference evidence="3 4" key="2">
    <citation type="journal article" date="2011" name="PLoS Genet.">
        <title>Caenorhabditis briggsae recombinant inbred line genotypes reveal inter-strain incompatibility and the evolution of recombination.</title>
        <authorList>
            <person name="Ross J.A."/>
            <person name="Koboldt D.C."/>
            <person name="Staisch J.E."/>
            <person name="Chamberlin H.M."/>
            <person name="Gupta B.P."/>
            <person name="Miller R.D."/>
            <person name="Baird S.E."/>
            <person name="Haag E.S."/>
        </authorList>
    </citation>
    <scope>NUCLEOTIDE SEQUENCE [LARGE SCALE GENOMIC DNA]</scope>
    <source>
        <strain evidence="3 4">AF16</strain>
    </source>
</reference>
<dbReference type="InParanoid" id="A8X1U1"/>
<dbReference type="OMA" id="PENHIDG"/>
<keyword evidence="1" id="KW-0812">Transmembrane</keyword>
<dbReference type="AlphaFoldDB" id="A8X1U1"/>
<sequence>MSYQLINSLITVFIMTFGLLANLIVLLTIRKMVSMKSSFGIITKNQAVCNILMCLLFLIFVGPLQLTSVGLCVRSKPENHIDGNISISKFIITK</sequence>
<evidence type="ECO:0000259" key="2">
    <source>
        <dbReference type="Pfam" id="PF10328"/>
    </source>
</evidence>
<dbReference type="Pfam" id="PF10328">
    <property type="entry name" value="7TM_GPCR_Srx"/>
    <property type="match status" value="1"/>
</dbReference>
<proteinExistence type="predicted"/>
<evidence type="ECO:0000313" key="5">
    <source>
        <dbReference type="WormBase" id="CBG05707"/>
    </source>
</evidence>
<dbReference type="HOGENOM" id="CLU_2388184_0_0_1"/>
<feature type="domain" description="7TM GPCR serpentine receptor class x (Srx)" evidence="2">
    <location>
        <begin position="13"/>
        <end position="74"/>
    </location>
</feature>
<dbReference type="SUPFAM" id="SSF81321">
    <property type="entry name" value="Family A G protein-coupled receptor-like"/>
    <property type="match status" value="1"/>
</dbReference>
<feature type="transmembrane region" description="Helical" evidence="1">
    <location>
        <begin position="6"/>
        <end position="27"/>
    </location>
</feature>
<reference evidence="3 4" key="1">
    <citation type="journal article" date="2003" name="PLoS Biol.">
        <title>The genome sequence of Caenorhabditis briggsae: a platform for comparative genomics.</title>
        <authorList>
            <person name="Stein L.D."/>
            <person name="Bao Z."/>
            <person name="Blasiar D."/>
            <person name="Blumenthal T."/>
            <person name="Brent M.R."/>
            <person name="Chen N."/>
            <person name="Chinwalla A."/>
            <person name="Clarke L."/>
            <person name="Clee C."/>
            <person name="Coghlan A."/>
            <person name="Coulson A."/>
            <person name="D'Eustachio P."/>
            <person name="Fitch D.H."/>
            <person name="Fulton L.A."/>
            <person name="Fulton R.E."/>
            <person name="Griffiths-Jones S."/>
            <person name="Harris T.W."/>
            <person name="Hillier L.W."/>
            <person name="Kamath R."/>
            <person name="Kuwabara P.E."/>
            <person name="Mardis E.R."/>
            <person name="Marra M.A."/>
            <person name="Miner T.L."/>
            <person name="Minx P."/>
            <person name="Mullikin J.C."/>
            <person name="Plumb R.W."/>
            <person name="Rogers J."/>
            <person name="Schein J.E."/>
            <person name="Sohrmann M."/>
            <person name="Spieth J."/>
            <person name="Stajich J.E."/>
            <person name="Wei C."/>
            <person name="Willey D."/>
            <person name="Wilson R.K."/>
            <person name="Durbin R."/>
            <person name="Waterston R.H."/>
        </authorList>
    </citation>
    <scope>NUCLEOTIDE SEQUENCE [LARGE SCALE GENOMIC DNA]</scope>
    <source>
        <strain evidence="3 4">AF16</strain>
    </source>
</reference>
<dbReference type="WormBase" id="CBG05707">
    <property type="protein sequence ID" value="CBP49493"/>
    <property type="gene ID" value="WBGene00028106"/>
    <property type="gene designation" value="Cbr-srx-20"/>
</dbReference>
<name>A8X1U1_CAEBR</name>
<evidence type="ECO:0000256" key="1">
    <source>
        <dbReference type="SAM" id="Phobius"/>
    </source>
</evidence>
<dbReference type="PANTHER" id="PTHR23017:SF11">
    <property type="entry name" value="7TM GPCR SERPENTINE RECEPTOR CLASS X (SRX) DOMAIN-CONTAINING PROTEIN"/>
    <property type="match status" value="1"/>
</dbReference>
<keyword evidence="1" id="KW-0472">Membrane</keyword>
<feature type="transmembrane region" description="Helical" evidence="1">
    <location>
        <begin position="47"/>
        <end position="66"/>
    </location>
</feature>
<evidence type="ECO:0000313" key="3">
    <source>
        <dbReference type="EMBL" id="CAP26601.2"/>
    </source>
</evidence>
<dbReference type="EMBL" id="HE600909">
    <property type="protein sequence ID" value="CAP26601.2"/>
    <property type="molecule type" value="Genomic_DNA"/>
</dbReference>
<evidence type="ECO:0000313" key="4">
    <source>
        <dbReference type="Proteomes" id="UP000008549"/>
    </source>
</evidence>
<gene>
    <name evidence="5" type="primary">srx-20</name>
    <name evidence="3" type="synonym">Cbr-srx-20</name>
    <name evidence="5" type="ORF">CBG05707</name>
    <name evidence="3" type="ORF">CBG_05707</name>
</gene>